<dbReference type="SUPFAM" id="SSF52047">
    <property type="entry name" value="RNI-like"/>
    <property type="match status" value="1"/>
</dbReference>
<keyword evidence="9" id="KW-0406">Ion transport</keyword>
<name>A0ABP0J088_9DINO</name>
<dbReference type="Gene3D" id="1.10.238.10">
    <property type="entry name" value="EF-hand"/>
    <property type="match status" value="1"/>
</dbReference>
<feature type="compositionally biased region" description="Basic residues" evidence="6">
    <location>
        <begin position="87"/>
        <end position="103"/>
    </location>
</feature>
<dbReference type="Pfam" id="PF00520">
    <property type="entry name" value="Ion_trans"/>
    <property type="match status" value="1"/>
</dbReference>
<dbReference type="Gene3D" id="3.80.10.10">
    <property type="entry name" value="Ribonuclease Inhibitor"/>
    <property type="match status" value="1"/>
</dbReference>
<protein>
    <submittedName>
        <fullName evidence="9">Sodium channel protein type 8 subunit alpha</fullName>
    </submittedName>
</protein>
<keyword evidence="9" id="KW-0813">Transport</keyword>
<organism evidence="9 10">
    <name type="scientific">Durusdinium trenchii</name>
    <dbReference type="NCBI Taxonomy" id="1381693"/>
    <lineage>
        <taxon>Eukaryota</taxon>
        <taxon>Sar</taxon>
        <taxon>Alveolata</taxon>
        <taxon>Dinophyceae</taxon>
        <taxon>Suessiales</taxon>
        <taxon>Symbiodiniaceae</taxon>
        <taxon>Durusdinium</taxon>
    </lineage>
</organism>
<dbReference type="PANTHER" id="PTHR13382">
    <property type="entry name" value="MITOCHONDRIAL ATP SYNTHASE COUPLING FACTOR B"/>
    <property type="match status" value="1"/>
</dbReference>
<dbReference type="InterPro" id="IPR002048">
    <property type="entry name" value="EF_hand_dom"/>
</dbReference>
<dbReference type="PROSITE" id="PS50222">
    <property type="entry name" value="EF_HAND_2"/>
    <property type="match status" value="1"/>
</dbReference>
<dbReference type="SUPFAM" id="SSF47473">
    <property type="entry name" value="EF-hand"/>
    <property type="match status" value="1"/>
</dbReference>
<accession>A0ABP0J088</accession>
<evidence type="ECO:0000256" key="5">
    <source>
        <dbReference type="ARBA" id="ARBA00023136"/>
    </source>
</evidence>
<evidence type="ECO:0000259" key="8">
    <source>
        <dbReference type="PROSITE" id="PS50222"/>
    </source>
</evidence>
<evidence type="ECO:0000256" key="3">
    <source>
        <dbReference type="ARBA" id="ARBA00022837"/>
    </source>
</evidence>
<feature type="region of interest" description="Disordered" evidence="6">
    <location>
        <begin position="80"/>
        <end position="116"/>
    </location>
</feature>
<sequence length="1125" mass="126925">MLPSCEFMRMSAEVEHEESKAEMVHSDPEAPIVVSMTPAPEFQVESLQLLLLEQEQRIKLHFDQKIEELQEHMVRMVQGPTTSPTVPHHRMPHERMPRTSRRSSGRESGDATRGASWGVPKNFIEMVHRVMDSEGLKHSPSQKTSTVVRKLRCAWLPVLWHYFVDFIALSYVIFIGINLQFGSHGGPLEWALPIEILFCSVIGVDLLVKMCTQQQKFFTGPRRWWNFFDSFCLLVLIVAAAQGSRGLETASGLVRGGRALRIVGCFSTVQELRQFKQLRVMIASMIRSLKVMLWPALMVFVFNYFCGLILTESMWSNCPNSSILCEKFGDLQSSMITLYQIQYSGMLWHEVWHEMQHSEWYVQVFFICSTVFGLMVVVNATTSFMCGLQSYIWKKERATFSDLEEELKKFYASFREIDQNHNGTISEVEFKLVMENEQMLALLEALDVDTSDAVKVFEILASQSTGGIEVTDFLLGCLRLQRGTTAVDIIRIQMQQEWGHDALVSMSTVLQKTSADFQEALHSLSITTTAMEPLSAGISGGGPSLTKSWTRRQSIHAVPELMASNDEEELREVLRHNQRTNLGSEDRAVTVPEMQQLLQELFGMCDGWKDAFTGKAVQSGEANLYQFAYHCILPRTAPYDGVLLQWPASMTVIPEAGQEVCQRSGQMEMALPVARGKVLRAEKVEDVHGEKLKIWIRLLQGQFQPMCSEIWCGTSVLPGEEMSVVAEKSISYKEHLSTRACKSEYYTSHWWGEPVRSFVQCCRKHAELRRLEEGTGYWVCGYANRQHELGLDIADDVVATSFFAALKTSKGLLVILDEKATPFSRIWCDFELYAAIMNKAMELDIAAAIGTEKTRILTTNLVPGESSVAKTKREQDFPIDLLGRGLELCLEEGNATVKEDKEHIFRAIADNYDLSSEEGEARLRQNLDRANNTLRSTLAVLAWPQAMQKKGRPGMDKICNALRSDGFRESLELSLAHVEGCDNAAVKKLAESLPSSLKNLKLSFEGCSHLTDSSVQALAGQVSQLKSLEILHLDFVGCEYLTDASLKSVGDRVSKSKLIELELHFAGCKRLQEGGVLSLQENLPESLRHFKANFKGTHVDRTFDNLTQFKGYQKSWRPFPFELTA</sequence>
<comment type="caution">
    <text evidence="9">The sequence shown here is derived from an EMBL/GenBank/DDBJ whole genome shotgun (WGS) entry which is preliminary data.</text>
</comment>
<keyword evidence="9" id="KW-0407">Ion channel</keyword>
<dbReference type="Gene3D" id="1.20.120.350">
    <property type="entry name" value="Voltage-gated potassium channels. Chain C"/>
    <property type="match status" value="1"/>
</dbReference>
<evidence type="ECO:0000256" key="4">
    <source>
        <dbReference type="ARBA" id="ARBA00022989"/>
    </source>
</evidence>
<dbReference type="Gene3D" id="1.10.287.70">
    <property type="match status" value="1"/>
</dbReference>
<evidence type="ECO:0000313" key="9">
    <source>
        <dbReference type="EMBL" id="CAK9007738.1"/>
    </source>
</evidence>
<dbReference type="InterPro" id="IPR011992">
    <property type="entry name" value="EF-hand-dom_pair"/>
</dbReference>
<dbReference type="EMBL" id="CAXAMM010005558">
    <property type="protein sequence ID" value="CAK9007738.1"/>
    <property type="molecule type" value="Genomic_DNA"/>
</dbReference>
<keyword evidence="10" id="KW-1185">Reference proteome</keyword>
<dbReference type="InterPro" id="IPR032675">
    <property type="entry name" value="LRR_dom_sf"/>
</dbReference>
<evidence type="ECO:0000256" key="2">
    <source>
        <dbReference type="ARBA" id="ARBA00022692"/>
    </source>
</evidence>
<proteinExistence type="predicted"/>
<keyword evidence="4 7" id="KW-1133">Transmembrane helix</keyword>
<feature type="domain" description="EF-hand" evidence="8">
    <location>
        <begin position="405"/>
        <end position="440"/>
    </location>
</feature>
<feature type="transmembrane region" description="Helical" evidence="7">
    <location>
        <begin position="190"/>
        <end position="212"/>
    </location>
</feature>
<dbReference type="Proteomes" id="UP001642464">
    <property type="component" value="Unassembled WGS sequence"/>
</dbReference>
<feature type="transmembrane region" description="Helical" evidence="7">
    <location>
        <begin position="291"/>
        <end position="310"/>
    </location>
</feature>
<dbReference type="InterPro" id="IPR005821">
    <property type="entry name" value="Ion_trans_dom"/>
</dbReference>
<feature type="transmembrane region" description="Helical" evidence="7">
    <location>
        <begin position="159"/>
        <end position="178"/>
    </location>
</feature>
<comment type="subcellular location">
    <subcellularLocation>
        <location evidence="1">Membrane</location>
        <topology evidence="1">Multi-pass membrane protein</topology>
    </subcellularLocation>
</comment>
<dbReference type="PROSITE" id="PS00018">
    <property type="entry name" value="EF_HAND_1"/>
    <property type="match status" value="1"/>
</dbReference>
<dbReference type="GO" id="GO:0034220">
    <property type="term" value="P:monoatomic ion transmembrane transport"/>
    <property type="evidence" value="ECO:0007669"/>
    <property type="project" value="UniProtKB-KW"/>
</dbReference>
<keyword evidence="5 7" id="KW-0472">Membrane</keyword>
<dbReference type="InterPro" id="IPR050648">
    <property type="entry name" value="F-box_LRR-repeat"/>
</dbReference>
<keyword evidence="3" id="KW-0106">Calcium</keyword>
<evidence type="ECO:0000256" key="6">
    <source>
        <dbReference type="SAM" id="MobiDB-lite"/>
    </source>
</evidence>
<keyword evidence="2 7" id="KW-0812">Transmembrane</keyword>
<evidence type="ECO:0000256" key="7">
    <source>
        <dbReference type="SAM" id="Phobius"/>
    </source>
</evidence>
<dbReference type="InterPro" id="IPR027359">
    <property type="entry name" value="Volt_channel_dom_sf"/>
</dbReference>
<evidence type="ECO:0000313" key="10">
    <source>
        <dbReference type="Proteomes" id="UP001642464"/>
    </source>
</evidence>
<feature type="transmembrane region" description="Helical" evidence="7">
    <location>
        <begin position="224"/>
        <end position="241"/>
    </location>
</feature>
<gene>
    <name evidence="9" type="ORF">SCF082_LOCUS9585</name>
</gene>
<feature type="transmembrane region" description="Helical" evidence="7">
    <location>
        <begin position="360"/>
        <end position="388"/>
    </location>
</feature>
<reference evidence="9 10" key="1">
    <citation type="submission" date="2024-02" db="EMBL/GenBank/DDBJ databases">
        <authorList>
            <person name="Chen Y."/>
            <person name="Shah S."/>
            <person name="Dougan E. K."/>
            <person name="Thang M."/>
            <person name="Chan C."/>
        </authorList>
    </citation>
    <scope>NUCLEOTIDE SEQUENCE [LARGE SCALE GENOMIC DNA]</scope>
</reference>
<dbReference type="SUPFAM" id="SSF81324">
    <property type="entry name" value="Voltage-gated potassium channels"/>
    <property type="match status" value="1"/>
</dbReference>
<dbReference type="InterPro" id="IPR018247">
    <property type="entry name" value="EF_Hand_1_Ca_BS"/>
</dbReference>
<evidence type="ECO:0000256" key="1">
    <source>
        <dbReference type="ARBA" id="ARBA00004141"/>
    </source>
</evidence>